<sequence>MSALHNKACDFSRGLFTFVSGNAGVYRLLIPDPTIPQVAEWMQADRVRLEGIDPYGYGWVHLLFDDDSDQPCFLTIRPVQCVPLPGAQDLGRWTELVAYVPDGDMGVRELHRWPLFIHRVMGDQPQTNRVPQVPVARH</sequence>
<protein>
    <submittedName>
        <fullName evidence="1">Uncharacterized protein</fullName>
    </submittedName>
</protein>
<dbReference type="Proteomes" id="UP000242857">
    <property type="component" value="Unassembled WGS sequence"/>
</dbReference>
<proteinExistence type="predicted"/>
<keyword evidence="2" id="KW-1185">Reference proteome</keyword>
<name>A0A1M5AYP9_9GAMM</name>
<dbReference type="EMBL" id="FQUK01000068">
    <property type="protein sequence ID" value="SHF35358.1"/>
    <property type="molecule type" value="Genomic_DNA"/>
</dbReference>
<gene>
    <name evidence="1" type="ORF">SAMN02745204_02319</name>
</gene>
<evidence type="ECO:0000313" key="1">
    <source>
        <dbReference type="EMBL" id="SHF35358.1"/>
    </source>
</evidence>
<accession>A0A1M5AYP9</accession>
<evidence type="ECO:0000313" key="2">
    <source>
        <dbReference type="Proteomes" id="UP000242857"/>
    </source>
</evidence>
<dbReference type="RefSeq" id="WP_072756680.1">
    <property type="nucleotide sequence ID" value="NZ_FQUK01000068.1"/>
</dbReference>
<dbReference type="OrthoDB" id="9181188at2"/>
<reference evidence="2" key="1">
    <citation type="submission" date="2016-11" db="EMBL/GenBank/DDBJ databases">
        <authorList>
            <person name="Varghese N."/>
            <person name="Submissions S."/>
        </authorList>
    </citation>
    <scope>NUCLEOTIDE SEQUENCE [LARGE SCALE GENOMIC DNA]</scope>
    <source>
        <strain evidence="2">DSM 14834</strain>
    </source>
</reference>
<organism evidence="1 2">
    <name type="scientific">Thermomonas hydrothermalis</name>
    <dbReference type="NCBI Taxonomy" id="213588"/>
    <lineage>
        <taxon>Bacteria</taxon>
        <taxon>Pseudomonadati</taxon>
        <taxon>Pseudomonadota</taxon>
        <taxon>Gammaproteobacteria</taxon>
        <taxon>Lysobacterales</taxon>
        <taxon>Lysobacteraceae</taxon>
        <taxon>Thermomonas</taxon>
    </lineage>
</organism>
<dbReference type="AlphaFoldDB" id="A0A1M5AYP9"/>